<evidence type="ECO:0000313" key="3">
    <source>
        <dbReference type="Proteomes" id="UP000708208"/>
    </source>
</evidence>
<dbReference type="AlphaFoldDB" id="A0A8J2PMS8"/>
<evidence type="ECO:0000313" key="2">
    <source>
        <dbReference type="EMBL" id="CAG7820405.1"/>
    </source>
</evidence>
<dbReference type="Proteomes" id="UP000708208">
    <property type="component" value="Unassembled WGS sequence"/>
</dbReference>
<accession>A0A8J2PMS8</accession>
<comment type="caution">
    <text evidence="2">The sequence shown here is derived from an EMBL/GenBank/DDBJ whole genome shotgun (WGS) entry which is preliminary data.</text>
</comment>
<sequence length="64" mass="7085">LCPIAPEHSRCKVSCREEDSGGTTRDHAIKVESTFVSPEKSPHNFDRDRSVRRGGSGNFLKGNK</sequence>
<keyword evidence="3" id="KW-1185">Reference proteome</keyword>
<feature type="compositionally biased region" description="Basic and acidic residues" evidence="1">
    <location>
        <begin position="40"/>
        <end position="51"/>
    </location>
</feature>
<reference evidence="2" key="1">
    <citation type="submission" date="2021-06" db="EMBL/GenBank/DDBJ databases">
        <authorList>
            <person name="Hodson N. C."/>
            <person name="Mongue J. A."/>
            <person name="Jaron S. K."/>
        </authorList>
    </citation>
    <scope>NUCLEOTIDE SEQUENCE</scope>
</reference>
<evidence type="ECO:0000256" key="1">
    <source>
        <dbReference type="SAM" id="MobiDB-lite"/>
    </source>
</evidence>
<gene>
    <name evidence="2" type="ORF">AFUS01_LOCUS30795</name>
</gene>
<organism evidence="2 3">
    <name type="scientific">Allacma fusca</name>
    <dbReference type="NCBI Taxonomy" id="39272"/>
    <lineage>
        <taxon>Eukaryota</taxon>
        <taxon>Metazoa</taxon>
        <taxon>Ecdysozoa</taxon>
        <taxon>Arthropoda</taxon>
        <taxon>Hexapoda</taxon>
        <taxon>Collembola</taxon>
        <taxon>Symphypleona</taxon>
        <taxon>Sminthuridae</taxon>
        <taxon>Allacma</taxon>
    </lineage>
</organism>
<feature type="region of interest" description="Disordered" evidence="1">
    <location>
        <begin position="35"/>
        <end position="64"/>
    </location>
</feature>
<dbReference type="EMBL" id="CAJVCH010477332">
    <property type="protein sequence ID" value="CAG7820405.1"/>
    <property type="molecule type" value="Genomic_DNA"/>
</dbReference>
<proteinExistence type="predicted"/>
<feature type="non-terminal residue" evidence="2">
    <location>
        <position position="1"/>
    </location>
</feature>
<protein>
    <submittedName>
        <fullName evidence="2">Uncharacterized protein</fullName>
    </submittedName>
</protein>
<name>A0A8J2PMS8_9HEXA</name>